<evidence type="ECO:0000259" key="1">
    <source>
        <dbReference type="Pfam" id="PF13456"/>
    </source>
</evidence>
<dbReference type="GO" id="GO:0004523">
    <property type="term" value="F:RNA-DNA hybrid ribonuclease activity"/>
    <property type="evidence" value="ECO:0007669"/>
    <property type="project" value="InterPro"/>
</dbReference>
<comment type="caution">
    <text evidence="2">The sequence shown here is derived from an EMBL/GenBank/DDBJ whole genome shotgun (WGS) entry which is preliminary data.</text>
</comment>
<proteinExistence type="predicted"/>
<name>A0A2P6SBE8_ROSCH</name>
<gene>
    <name evidence="2" type="ORF">RchiOBHm_Chr1g0331041</name>
</gene>
<reference evidence="2 3" key="1">
    <citation type="journal article" date="2018" name="Nat. Genet.">
        <title>The Rosa genome provides new insights in the design of modern roses.</title>
        <authorList>
            <person name="Bendahmane M."/>
        </authorList>
    </citation>
    <scope>NUCLEOTIDE SEQUENCE [LARGE SCALE GENOMIC DNA]</scope>
    <source>
        <strain evidence="3">cv. Old Blush</strain>
    </source>
</reference>
<dbReference type="InterPro" id="IPR002156">
    <property type="entry name" value="RNaseH_domain"/>
</dbReference>
<feature type="domain" description="RNase H type-1" evidence="1">
    <location>
        <begin position="10"/>
        <end position="68"/>
    </location>
</feature>
<evidence type="ECO:0000313" key="2">
    <source>
        <dbReference type="EMBL" id="PRQ56010.1"/>
    </source>
</evidence>
<protein>
    <recommendedName>
        <fullName evidence="1">RNase H type-1 domain-containing protein</fullName>
    </recommendedName>
</protein>
<accession>A0A2P6SBE8</accession>
<dbReference type="EMBL" id="PDCK01000039">
    <property type="protein sequence ID" value="PRQ56010.1"/>
    <property type="molecule type" value="Genomic_DNA"/>
</dbReference>
<keyword evidence="3" id="KW-1185">Reference proteome</keyword>
<dbReference type="Proteomes" id="UP000238479">
    <property type="component" value="Chromosome 1"/>
</dbReference>
<dbReference type="Gramene" id="PRQ56010">
    <property type="protein sequence ID" value="PRQ56010"/>
    <property type="gene ID" value="RchiOBHm_Chr1g0331041"/>
</dbReference>
<dbReference type="AlphaFoldDB" id="A0A2P6SBE8"/>
<sequence>MCAFPGQPAIIETDCLEATLDLNNPRWDLLPYAAIMADIRVILQSKPELQICFAPRTCNMVAHRLASLAFDDNDSHVWRDHPPECILDVLALDCNSSEVLINKDHSSTKKKKNQPIE</sequence>
<evidence type="ECO:0000313" key="3">
    <source>
        <dbReference type="Proteomes" id="UP000238479"/>
    </source>
</evidence>
<organism evidence="2 3">
    <name type="scientific">Rosa chinensis</name>
    <name type="common">China rose</name>
    <dbReference type="NCBI Taxonomy" id="74649"/>
    <lineage>
        <taxon>Eukaryota</taxon>
        <taxon>Viridiplantae</taxon>
        <taxon>Streptophyta</taxon>
        <taxon>Embryophyta</taxon>
        <taxon>Tracheophyta</taxon>
        <taxon>Spermatophyta</taxon>
        <taxon>Magnoliopsida</taxon>
        <taxon>eudicotyledons</taxon>
        <taxon>Gunneridae</taxon>
        <taxon>Pentapetalae</taxon>
        <taxon>rosids</taxon>
        <taxon>fabids</taxon>
        <taxon>Rosales</taxon>
        <taxon>Rosaceae</taxon>
        <taxon>Rosoideae</taxon>
        <taxon>Rosoideae incertae sedis</taxon>
        <taxon>Rosa</taxon>
    </lineage>
</organism>
<dbReference type="GO" id="GO:0003676">
    <property type="term" value="F:nucleic acid binding"/>
    <property type="evidence" value="ECO:0007669"/>
    <property type="project" value="InterPro"/>
</dbReference>
<dbReference type="Pfam" id="PF13456">
    <property type="entry name" value="RVT_3"/>
    <property type="match status" value="1"/>
</dbReference>